<dbReference type="GO" id="GO:0030874">
    <property type="term" value="C:nucleolar chromatin"/>
    <property type="evidence" value="ECO:0007669"/>
    <property type="project" value="EnsemblFungi"/>
</dbReference>
<feature type="compositionally biased region" description="Acidic residues" evidence="7">
    <location>
        <begin position="195"/>
        <end position="207"/>
    </location>
</feature>
<dbReference type="GO" id="GO:0003755">
    <property type="term" value="F:peptidyl-prolyl cis-trans isomerase activity"/>
    <property type="evidence" value="ECO:0000318"/>
    <property type="project" value="GO_Central"/>
</dbReference>
<dbReference type="GO" id="GO:0000182">
    <property type="term" value="F:rDNA binding"/>
    <property type="evidence" value="ECO:0007669"/>
    <property type="project" value="EnsemblFungi"/>
</dbReference>
<dbReference type="STRING" id="402676.B6K5D3"/>
<comment type="similarity">
    <text evidence="2">Belongs to the FKBP-type PPIase family. FKBP3/4 subfamily.</text>
</comment>
<evidence type="ECO:0000313" key="10">
    <source>
        <dbReference type="JaponicusDB" id="SJAG_03905"/>
    </source>
</evidence>
<evidence type="ECO:0000256" key="7">
    <source>
        <dbReference type="SAM" id="MobiDB-lite"/>
    </source>
</evidence>
<dbReference type="GO" id="GO:0042274">
    <property type="term" value="P:ribosomal small subunit biogenesis"/>
    <property type="evidence" value="ECO:0007669"/>
    <property type="project" value="EnsemblFungi"/>
</dbReference>
<dbReference type="InterPro" id="IPR046357">
    <property type="entry name" value="PPIase_dom_sf"/>
</dbReference>
<evidence type="ECO:0000256" key="3">
    <source>
        <dbReference type="ARBA" id="ARBA00023110"/>
    </source>
</evidence>
<keyword evidence="11" id="KW-1185">Reference proteome</keyword>
<dbReference type="GO" id="GO:0031491">
    <property type="term" value="F:nucleosome binding"/>
    <property type="evidence" value="ECO:0007669"/>
    <property type="project" value="EnsemblFungi"/>
</dbReference>
<organism evidence="9 11">
    <name type="scientific">Schizosaccharomyces japonicus (strain yFS275 / FY16936)</name>
    <name type="common">Fission yeast</name>
    <dbReference type="NCBI Taxonomy" id="402676"/>
    <lineage>
        <taxon>Eukaryota</taxon>
        <taxon>Fungi</taxon>
        <taxon>Dikarya</taxon>
        <taxon>Ascomycota</taxon>
        <taxon>Taphrinomycotina</taxon>
        <taxon>Schizosaccharomycetes</taxon>
        <taxon>Schizosaccharomycetales</taxon>
        <taxon>Schizosaccharomycetaceae</taxon>
        <taxon>Schizosaccharomyces</taxon>
    </lineage>
</organism>
<protein>
    <recommendedName>
        <fullName evidence="5">FK506-binding protein</fullName>
        <ecNumber evidence="5">5.2.1.8</ecNumber>
    </recommendedName>
</protein>
<dbReference type="GO" id="GO:0030684">
    <property type="term" value="C:preribosome"/>
    <property type="evidence" value="ECO:0007669"/>
    <property type="project" value="EnsemblFungi"/>
</dbReference>
<dbReference type="VEuPathDB" id="FungiDB:SJAG_03905"/>
<keyword evidence="3 5" id="KW-0697">Rotamase</keyword>
<dbReference type="PROSITE" id="PS50059">
    <property type="entry name" value="FKBP_PPIASE"/>
    <property type="match status" value="1"/>
</dbReference>
<evidence type="ECO:0000256" key="1">
    <source>
        <dbReference type="ARBA" id="ARBA00000971"/>
    </source>
</evidence>
<dbReference type="InterPro" id="IPR041232">
    <property type="entry name" value="NPL"/>
</dbReference>
<dbReference type="FunFam" id="3.10.50.40:FF:000006">
    <property type="entry name" value="Peptidyl-prolyl cis-trans isomerase"/>
    <property type="match status" value="1"/>
</dbReference>
<evidence type="ECO:0000256" key="4">
    <source>
        <dbReference type="ARBA" id="ARBA00023235"/>
    </source>
</evidence>
<dbReference type="OrthoDB" id="77911at2759"/>
<dbReference type="JaponicusDB" id="SJAG_03905">
    <property type="gene designation" value="ani1"/>
</dbReference>
<dbReference type="EC" id="5.2.1.8" evidence="5"/>
<feature type="compositionally biased region" description="Acidic residues" evidence="7">
    <location>
        <begin position="123"/>
        <end position="169"/>
    </location>
</feature>
<dbReference type="GO" id="GO:0034080">
    <property type="term" value="P:CENP-A containing chromatin assembly"/>
    <property type="evidence" value="ECO:0007669"/>
    <property type="project" value="EnsemblFungi"/>
</dbReference>
<gene>
    <name evidence="10" type="primary">ani1</name>
    <name evidence="9" type="ORF">SJAG_03905</name>
</gene>
<dbReference type="Gene3D" id="3.10.50.40">
    <property type="match status" value="1"/>
</dbReference>
<dbReference type="GO" id="GO:0042273">
    <property type="term" value="P:ribosomal large subunit biogenesis"/>
    <property type="evidence" value="ECO:0007669"/>
    <property type="project" value="EnsemblFungi"/>
</dbReference>
<dbReference type="GO" id="GO:0000785">
    <property type="term" value="C:chromatin"/>
    <property type="evidence" value="ECO:0000318"/>
    <property type="project" value="GO_Central"/>
</dbReference>
<dbReference type="Proteomes" id="UP000001744">
    <property type="component" value="Unassembled WGS sequence"/>
</dbReference>
<evidence type="ECO:0000256" key="5">
    <source>
        <dbReference type="PIRNR" id="PIRNR001473"/>
    </source>
</evidence>
<evidence type="ECO:0000313" key="9">
    <source>
        <dbReference type="EMBL" id="EEB08737.1"/>
    </source>
</evidence>
<name>B6K5D3_SCHJY</name>
<dbReference type="Pfam" id="PF17800">
    <property type="entry name" value="NPL"/>
    <property type="match status" value="1"/>
</dbReference>
<evidence type="ECO:0000256" key="2">
    <source>
        <dbReference type="ARBA" id="ARBA00007838"/>
    </source>
</evidence>
<dbReference type="PANTHER" id="PTHR43811:SF19">
    <property type="entry name" value="39 KDA FK506-BINDING NUCLEAR PROTEIN"/>
    <property type="match status" value="1"/>
</dbReference>
<dbReference type="eggNOG" id="KOG0552">
    <property type="taxonomic scope" value="Eukaryota"/>
</dbReference>
<dbReference type="AlphaFoldDB" id="B6K5D3"/>
<dbReference type="PANTHER" id="PTHR43811">
    <property type="entry name" value="FKBP-TYPE PEPTIDYL-PROLYL CIS-TRANS ISOMERASE FKPA"/>
    <property type="match status" value="1"/>
</dbReference>
<feature type="compositionally biased region" description="Basic and acidic residues" evidence="7">
    <location>
        <begin position="244"/>
        <end position="258"/>
    </location>
</feature>
<dbReference type="GeneID" id="7050540"/>
<feature type="compositionally biased region" description="Basic residues" evidence="7">
    <location>
        <begin position="179"/>
        <end position="190"/>
    </location>
</feature>
<dbReference type="RefSeq" id="XP_002175030.1">
    <property type="nucleotide sequence ID" value="XM_002174994.2"/>
</dbReference>
<dbReference type="Pfam" id="PF00254">
    <property type="entry name" value="FKBP_C"/>
    <property type="match status" value="1"/>
</dbReference>
<comment type="catalytic activity">
    <reaction evidence="1 5 6">
        <text>[protein]-peptidylproline (omega=180) = [protein]-peptidylproline (omega=0)</text>
        <dbReference type="Rhea" id="RHEA:16237"/>
        <dbReference type="Rhea" id="RHEA-COMP:10747"/>
        <dbReference type="Rhea" id="RHEA-COMP:10748"/>
        <dbReference type="ChEBI" id="CHEBI:83833"/>
        <dbReference type="ChEBI" id="CHEBI:83834"/>
        <dbReference type="EC" id="5.2.1.8"/>
    </reaction>
</comment>
<dbReference type="GO" id="GO:0005730">
    <property type="term" value="C:nucleolus"/>
    <property type="evidence" value="ECO:0000318"/>
    <property type="project" value="GO_Central"/>
</dbReference>
<evidence type="ECO:0000256" key="6">
    <source>
        <dbReference type="PROSITE-ProRule" id="PRU00277"/>
    </source>
</evidence>
<reference evidence="9 11" key="1">
    <citation type="journal article" date="2011" name="Science">
        <title>Comparative functional genomics of the fission yeasts.</title>
        <authorList>
            <person name="Rhind N."/>
            <person name="Chen Z."/>
            <person name="Yassour M."/>
            <person name="Thompson D.A."/>
            <person name="Haas B.J."/>
            <person name="Habib N."/>
            <person name="Wapinski I."/>
            <person name="Roy S."/>
            <person name="Lin M.F."/>
            <person name="Heiman D.I."/>
            <person name="Young S.K."/>
            <person name="Furuya K."/>
            <person name="Guo Y."/>
            <person name="Pidoux A."/>
            <person name="Chen H.M."/>
            <person name="Robbertse B."/>
            <person name="Goldberg J.M."/>
            <person name="Aoki K."/>
            <person name="Bayne E.H."/>
            <person name="Berlin A.M."/>
            <person name="Desjardins C.A."/>
            <person name="Dobbs E."/>
            <person name="Dukaj L."/>
            <person name="Fan L."/>
            <person name="FitzGerald M.G."/>
            <person name="French C."/>
            <person name="Gujja S."/>
            <person name="Hansen K."/>
            <person name="Keifenheim D."/>
            <person name="Levin J.Z."/>
            <person name="Mosher R.A."/>
            <person name="Mueller C.A."/>
            <person name="Pfiffner J."/>
            <person name="Priest M."/>
            <person name="Russ C."/>
            <person name="Smialowska A."/>
            <person name="Swoboda P."/>
            <person name="Sykes S.M."/>
            <person name="Vaughn M."/>
            <person name="Vengrova S."/>
            <person name="Yoder R."/>
            <person name="Zeng Q."/>
            <person name="Allshire R."/>
            <person name="Baulcombe D."/>
            <person name="Birren B.W."/>
            <person name="Brown W."/>
            <person name="Ekwall K."/>
            <person name="Kellis M."/>
            <person name="Leatherwood J."/>
            <person name="Levin H."/>
            <person name="Margalit H."/>
            <person name="Martienssen R."/>
            <person name="Nieduszynski C.A."/>
            <person name="Spatafora J.W."/>
            <person name="Friedman N."/>
            <person name="Dalgaard J.Z."/>
            <person name="Baumann P."/>
            <person name="Niki H."/>
            <person name="Regev A."/>
            <person name="Nusbaum C."/>
        </authorList>
    </citation>
    <scope>NUCLEOTIDE SEQUENCE [LARGE SCALE GENOMIC DNA]</scope>
    <source>
        <strain evidence="11">yFS275 / FY16936</strain>
    </source>
</reference>
<sequence>MSVPIAVYSLPVKGENVPAVDEQTDSSVHLTMASIDPSEKSNKPVSLKVTVIPKVFADEEVDDDEMKEFLEENKQEFILCTLKPGLIYQQPLDFSFGFQETVTFSAIGGSTIYLSGSFMVSDEPSDDEDDDEEESDYDLSPDEDELVETLSDEEEQASDDSEEEEEDSLDDIKEEKPKKSAAKTAGKKRQQREEAADDNEMEVEEPEAAAKPAKGNKKQKAEPAKEKKVAFAEKLEQGPTGPAAKKEKQPAASSEKKTQNLKGGVVATDYKVGGGAVATNGKKVEMRYIGKLQNGKVFDKNTKGKPFSFLLGRGEVIKGWDVGVLGMAEGGERKLTIPASMAYGNQNIPGIPKNSTLIFEVKLLKVHK</sequence>
<proteinExistence type="inferred from homology"/>
<feature type="domain" description="PPIase FKBP-type" evidence="8">
    <location>
        <begin position="281"/>
        <end position="367"/>
    </location>
</feature>
<dbReference type="EMBL" id="KE651167">
    <property type="protein sequence ID" value="EEB08737.1"/>
    <property type="molecule type" value="Genomic_DNA"/>
</dbReference>
<dbReference type="Gene3D" id="2.60.120.340">
    <property type="entry name" value="Nucleoplasmin core domain"/>
    <property type="match status" value="1"/>
</dbReference>
<dbReference type="OMA" id="KVEMRYI"/>
<dbReference type="InterPro" id="IPR001179">
    <property type="entry name" value="PPIase_FKBP_dom"/>
</dbReference>
<accession>B6K5D3</accession>
<dbReference type="PIRSF" id="PIRSF001473">
    <property type="entry name" value="FK506-bp_FPR3"/>
    <property type="match status" value="1"/>
</dbReference>
<evidence type="ECO:0000259" key="8">
    <source>
        <dbReference type="PROSITE" id="PS50059"/>
    </source>
</evidence>
<dbReference type="InterPro" id="IPR023566">
    <property type="entry name" value="PPIase_Fpr3/Fpr4-like"/>
</dbReference>
<dbReference type="SUPFAM" id="SSF54534">
    <property type="entry name" value="FKBP-like"/>
    <property type="match status" value="1"/>
</dbReference>
<evidence type="ECO:0000313" key="11">
    <source>
        <dbReference type="Proteomes" id="UP000001744"/>
    </source>
</evidence>
<feature type="region of interest" description="Disordered" evidence="7">
    <location>
        <begin position="118"/>
        <end position="260"/>
    </location>
</feature>
<dbReference type="HOGENOM" id="CLU_022297_3_1_1"/>
<feature type="compositionally biased region" description="Basic and acidic residues" evidence="7">
    <location>
        <begin position="219"/>
        <end position="236"/>
    </location>
</feature>
<keyword evidence="4 5" id="KW-0413">Isomerase</keyword>